<evidence type="ECO:0000256" key="1">
    <source>
        <dbReference type="ARBA" id="ARBA00022553"/>
    </source>
</evidence>
<keyword evidence="6" id="KW-1185">Reference proteome</keyword>
<dbReference type="Pfam" id="PF12728">
    <property type="entry name" value="HTH_17"/>
    <property type="match status" value="1"/>
</dbReference>
<dbReference type="InterPro" id="IPR041657">
    <property type="entry name" value="HTH_17"/>
</dbReference>
<proteinExistence type="predicted"/>
<dbReference type="PANTHER" id="PTHR44591">
    <property type="entry name" value="STRESS RESPONSE REGULATOR PROTEIN 1"/>
    <property type="match status" value="1"/>
</dbReference>
<evidence type="ECO:0000256" key="2">
    <source>
        <dbReference type="PROSITE-ProRule" id="PRU00169"/>
    </source>
</evidence>
<dbReference type="PANTHER" id="PTHR44591:SF3">
    <property type="entry name" value="RESPONSE REGULATORY DOMAIN-CONTAINING PROTEIN"/>
    <property type="match status" value="1"/>
</dbReference>
<evidence type="ECO:0000259" key="4">
    <source>
        <dbReference type="PROSITE" id="PS50110"/>
    </source>
</evidence>
<feature type="modified residue" description="4-aspartylphosphate" evidence="2">
    <location>
        <position position="142"/>
    </location>
</feature>
<evidence type="ECO:0000256" key="3">
    <source>
        <dbReference type="SAM" id="MobiDB-lite"/>
    </source>
</evidence>
<dbReference type="AlphaFoldDB" id="A0A975SM77"/>
<dbReference type="InterPro" id="IPR050595">
    <property type="entry name" value="Bact_response_regulator"/>
</dbReference>
<dbReference type="InterPro" id="IPR010093">
    <property type="entry name" value="SinI_DNA-bd"/>
</dbReference>
<keyword evidence="1 2" id="KW-0597">Phosphoprotein</keyword>
<accession>A0A975SM77</accession>
<dbReference type="KEGG" id="aiq:Azoinq_13630"/>
<gene>
    <name evidence="5" type="ORF">Azoinq_13630</name>
</gene>
<organism evidence="5 6">
    <name type="scientific">Azospira inquinata</name>
    <dbReference type="NCBI Taxonomy" id="2785627"/>
    <lineage>
        <taxon>Bacteria</taxon>
        <taxon>Pseudomonadati</taxon>
        <taxon>Pseudomonadota</taxon>
        <taxon>Betaproteobacteria</taxon>
        <taxon>Rhodocyclales</taxon>
        <taxon>Rhodocyclaceae</taxon>
        <taxon>Azospira</taxon>
    </lineage>
</organism>
<dbReference type="Pfam" id="PF00072">
    <property type="entry name" value="Response_reg"/>
    <property type="match status" value="1"/>
</dbReference>
<dbReference type="CDD" id="cd00156">
    <property type="entry name" value="REC"/>
    <property type="match status" value="1"/>
</dbReference>
<dbReference type="SMART" id="SM00448">
    <property type="entry name" value="REC"/>
    <property type="match status" value="1"/>
</dbReference>
<dbReference type="CDD" id="cd04762">
    <property type="entry name" value="HTH_MerR-trunc"/>
    <property type="match status" value="1"/>
</dbReference>
<protein>
    <submittedName>
        <fullName evidence="5">Response regulator</fullName>
    </submittedName>
</protein>
<evidence type="ECO:0000313" key="6">
    <source>
        <dbReference type="Proteomes" id="UP000683428"/>
    </source>
</evidence>
<name>A0A975SM77_9RHOO</name>
<dbReference type="RefSeq" id="WP_216128356.1">
    <property type="nucleotide sequence ID" value="NZ_CP064782.1"/>
</dbReference>
<evidence type="ECO:0000313" key="5">
    <source>
        <dbReference type="EMBL" id="QWT48848.1"/>
    </source>
</evidence>
<dbReference type="InterPro" id="IPR001789">
    <property type="entry name" value="Sig_transdc_resp-reg_receiver"/>
</dbReference>
<dbReference type="GO" id="GO:0003677">
    <property type="term" value="F:DNA binding"/>
    <property type="evidence" value="ECO:0007669"/>
    <property type="project" value="InterPro"/>
</dbReference>
<dbReference type="GO" id="GO:0000160">
    <property type="term" value="P:phosphorelay signal transduction system"/>
    <property type="evidence" value="ECO:0007669"/>
    <property type="project" value="InterPro"/>
</dbReference>
<reference evidence="5" key="1">
    <citation type="submission" date="2020-11" db="EMBL/GenBank/DDBJ databases">
        <title>Azospira inquinata sp. nov.</title>
        <authorList>
            <person name="Moe W.M."/>
            <person name="Mikes M.C."/>
        </authorList>
    </citation>
    <scope>NUCLEOTIDE SEQUENCE</scope>
    <source>
        <strain evidence="5">Azo-3</strain>
    </source>
</reference>
<dbReference type="NCBIfam" id="TIGR01764">
    <property type="entry name" value="excise"/>
    <property type="match status" value="1"/>
</dbReference>
<feature type="region of interest" description="Disordered" evidence="3">
    <location>
        <begin position="58"/>
        <end position="81"/>
    </location>
</feature>
<dbReference type="Proteomes" id="UP000683428">
    <property type="component" value="Chromosome"/>
</dbReference>
<sequence length="229" mass="24802">MPAHPRLAYLTTREAANRLGVSVRTVQLWVEEGILQAWKTSGGHRRIDMDSVASLMRQRAQEGAGSAPRKGQGAQAATAEGVATPSPVPLRLVVVEDDPIYLKLYEAKFGRWPFPVELHLAEDGYQGLLLIGQLRPDLVVTDLRMPGMDGFRLLRAIKGDPLLADTRVVAITSLEPETWDSYGGMPPGVAVFNKPPPFDRLQAIGLETWQARGRAPEAAAVPGVPVGAL</sequence>
<feature type="domain" description="Response regulatory" evidence="4">
    <location>
        <begin position="91"/>
        <end position="209"/>
    </location>
</feature>
<dbReference type="EMBL" id="CP064782">
    <property type="protein sequence ID" value="QWT48848.1"/>
    <property type="molecule type" value="Genomic_DNA"/>
</dbReference>
<dbReference type="PROSITE" id="PS50110">
    <property type="entry name" value="RESPONSE_REGULATORY"/>
    <property type="match status" value="1"/>
</dbReference>